<keyword evidence="3" id="KW-1185">Reference proteome</keyword>
<dbReference type="WBParaSite" id="TCLT_0000085201-mRNA-1">
    <property type="protein sequence ID" value="TCLT_0000085201-mRNA-1"/>
    <property type="gene ID" value="TCLT_0000085201"/>
</dbReference>
<organism evidence="4">
    <name type="scientific">Thelazia callipaeda</name>
    <name type="common">Oriental eyeworm</name>
    <name type="synonym">Parasitic nematode</name>
    <dbReference type="NCBI Taxonomy" id="103827"/>
    <lineage>
        <taxon>Eukaryota</taxon>
        <taxon>Metazoa</taxon>
        <taxon>Ecdysozoa</taxon>
        <taxon>Nematoda</taxon>
        <taxon>Chromadorea</taxon>
        <taxon>Rhabditida</taxon>
        <taxon>Spirurina</taxon>
        <taxon>Spiruromorpha</taxon>
        <taxon>Thelazioidea</taxon>
        <taxon>Thelaziidae</taxon>
        <taxon>Thelazia</taxon>
    </lineage>
</organism>
<accession>A0A0N5CL73</accession>
<sequence length="141" mass="16157">MDQKRSVSLLNALFLLLLNATFLHAGTCRSECLERNKHVIVRVHLKDNWAMVGLCKNTTNRKEYDPISLVSPFICDRDTGIWEFDVNEREGTLKTNISCPQVQMVSEEQLNTCPGRLPSLTPDLHWFVTFFCFGGGGYFWI</sequence>
<evidence type="ECO:0000313" key="3">
    <source>
        <dbReference type="Proteomes" id="UP000276776"/>
    </source>
</evidence>
<reference evidence="2 3" key="2">
    <citation type="submission" date="2018-11" db="EMBL/GenBank/DDBJ databases">
        <authorList>
            <consortium name="Pathogen Informatics"/>
        </authorList>
    </citation>
    <scope>NUCLEOTIDE SEQUENCE [LARGE SCALE GENOMIC DNA]</scope>
</reference>
<gene>
    <name evidence="2" type="ORF">TCLT_LOCUS853</name>
</gene>
<dbReference type="EMBL" id="UYYF01000079">
    <property type="protein sequence ID" value="VDM95997.1"/>
    <property type="molecule type" value="Genomic_DNA"/>
</dbReference>
<dbReference type="AlphaFoldDB" id="A0A0N5CL73"/>
<proteinExistence type="predicted"/>
<dbReference type="OrthoDB" id="5787624at2759"/>
<dbReference type="Proteomes" id="UP000276776">
    <property type="component" value="Unassembled WGS sequence"/>
</dbReference>
<name>A0A0N5CL73_THECL</name>
<feature type="chain" id="PRO_5043126262" evidence="1">
    <location>
        <begin position="26"/>
        <end position="141"/>
    </location>
</feature>
<evidence type="ECO:0000313" key="4">
    <source>
        <dbReference type="WBParaSite" id="TCLT_0000085201-mRNA-1"/>
    </source>
</evidence>
<dbReference type="OMA" id="PFICDRD"/>
<evidence type="ECO:0000313" key="2">
    <source>
        <dbReference type="EMBL" id="VDM95997.1"/>
    </source>
</evidence>
<keyword evidence="1" id="KW-0732">Signal</keyword>
<evidence type="ECO:0000256" key="1">
    <source>
        <dbReference type="SAM" id="SignalP"/>
    </source>
</evidence>
<protein>
    <submittedName>
        <fullName evidence="4">Ricin B-type lectin domain-containing protein</fullName>
    </submittedName>
</protein>
<reference evidence="4" key="1">
    <citation type="submission" date="2017-02" db="UniProtKB">
        <authorList>
            <consortium name="WormBaseParasite"/>
        </authorList>
    </citation>
    <scope>IDENTIFICATION</scope>
</reference>
<feature type="signal peptide" evidence="1">
    <location>
        <begin position="1"/>
        <end position="25"/>
    </location>
</feature>